<evidence type="ECO:0000256" key="4">
    <source>
        <dbReference type="ARBA" id="ARBA00022448"/>
    </source>
</evidence>
<evidence type="ECO:0000256" key="13">
    <source>
        <dbReference type="ARBA" id="ARBA00040080"/>
    </source>
</evidence>
<keyword evidence="7 14" id="KW-0812">Transmembrane</keyword>
<keyword evidence="5" id="KW-1003">Cell membrane</keyword>
<accession>A0A858RB47</accession>
<evidence type="ECO:0000256" key="15">
    <source>
        <dbReference type="SAM" id="Phobius"/>
    </source>
</evidence>
<dbReference type="PANTHER" id="PTHR30477:SF23">
    <property type="entry name" value="HIGH-AFFINITY ZINC UPTAKE SYSTEM MEMBRANE PROTEIN ZNUB"/>
    <property type="match status" value="1"/>
</dbReference>
<evidence type="ECO:0000256" key="12">
    <source>
        <dbReference type="ARBA" id="ARBA00023136"/>
    </source>
</evidence>
<dbReference type="AlphaFoldDB" id="A0A858RB47"/>
<evidence type="ECO:0000313" key="17">
    <source>
        <dbReference type="Proteomes" id="UP000501891"/>
    </source>
</evidence>
<evidence type="ECO:0000256" key="14">
    <source>
        <dbReference type="RuleBase" id="RU003943"/>
    </source>
</evidence>
<dbReference type="InterPro" id="IPR037294">
    <property type="entry name" value="ABC_BtuC-like"/>
</dbReference>
<keyword evidence="4 14" id="KW-0813">Transport</keyword>
<evidence type="ECO:0000256" key="10">
    <source>
        <dbReference type="ARBA" id="ARBA00022989"/>
    </source>
</evidence>
<dbReference type="Proteomes" id="UP000501891">
    <property type="component" value="Chromosome"/>
</dbReference>
<dbReference type="GO" id="GO:0043190">
    <property type="term" value="C:ATP-binding cassette (ABC) transporter complex"/>
    <property type="evidence" value="ECO:0007669"/>
    <property type="project" value="InterPro"/>
</dbReference>
<protein>
    <recommendedName>
        <fullName evidence="13">High-affinity zinc uptake system membrane protein ZnuB</fullName>
    </recommendedName>
</protein>
<dbReference type="InterPro" id="IPR001626">
    <property type="entry name" value="ABC_TroCD"/>
</dbReference>
<dbReference type="GO" id="GO:0055085">
    <property type="term" value="P:transmembrane transport"/>
    <property type="evidence" value="ECO:0007669"/>
    <property type="project" value="InterPro"/>
</dbReference>
<comment type="subcellular location">
    <subcellularLocation>
        <location evidence="2">Cell inner membrane</location>
        <topology evidence="2">Multi-pass membrane protein</topology>
    </subcellularLocation>
    <subcellularLocation>
        <location evidence="14">Cell membrane</location>
        <topology evidence="14">Multi-pass membrane protein</topology>
    </subcellularLocation>
</comment>
<dbReference type="GO" id="GO:0010043">
    <property type="term" value="P:response to zinc ion"/>
    <property type="evidence" value="ECO:0007669"/>
    <property type="project" value="TreeGrafter"/>
</dbReference>
<dbReference type="EMBL" id="CP051775">
    <property type="protein sequence ID" value="QJE74959.1"/>
    <property type="molecule type" value="Genomic_DNA"/>
</dbReference>
<feature type="transmembrane region" description="Helical" evidence="15">
    <location>
        <begin position="6"/>
        <end position="29"/>
    </location>
</feature>
<gene>
    <name evidence="16" type="ORF">HHL28_17875</name>
</gene>
<keyword evidence="10 15" id="KW-1133">Transmembrane helix</keyword>
<keyword evidence="6" id="KW-0997">Cell inner membrane</keyword>
<keyword evidence="9" id="KW-0864">Zinc transport</keyword>
<dbReference type="CDD" id="cd06550">
    <property type="entry name" value="TM_ABC_iron-siderophores_like"/>
    <property type="match status" value="1"/>
</dbReference>
<reference evidence="16" key="1">
    <citation type="submission" date="2020-04" db="EMBL/GenBank/DDBJ databases">
        <title>A desert anoxygenic phototrophic bacterium fixes CO2 using RubisCO under aerobic conditions.</title>
        <authorList>
            <person name="Tang K."/>
        </authorList>
    </citation>
    <scope>NUCLEOTIDE SEQUENCE [LARGE SCALE GENOMIC DNA]</scope>
    <source>
        <strain evidence="16">MIMtkB3</strain>
    </source>
</reference>
<feature type="transmembrane region" description="Helical" evidence="15">
    <location>
        <begin position="213"/>
        <end position="233"/>
    </location>
</feature>
<dbReference type="Gene3D" id="1.10.3470.10">
    <property type="entry name" value="ABC transporter involved in vitamin B12 uptake, BtuC"/>
    <property type="match status" value="1"/>
</dbReference>
<comment type="similarity">
    <text evidence="3 14">Belongs to the ABC-3 integral membrane protein family.</text>
</comment>
<feature type="transmembrane region" description="Helical" evidence="15">
    <location>
        <begin position="239"/>
        <end position="259"/>
    </location>
</feature>
<evidence type="ECO:0000313" key="16">
    <source>
        <dbReference type="EMBL" id="QJE74959.1"/>
    </source>
</evidence>
<evidence type="ECO:0000256" key="6">
    <source>
        <dbReference type="ARBA" id="ARBA00022519"/>
    </source>
</evidence>
<proteinExistence type="inferred from homology"/>
<name>A0A858RB47_9PROT</name>
<dbReference type="SUPFAM" id="SSF81345">
    <property type="entry name" value="ABC transporter involved in vitamin B12 uptake, BtuC"/>
    <property type="match status" value="1"/>
</dbReference>
<dbReference type="PANTHER" id="PTHR30477">
    <property type="entry name" value="ABC-TRANSPORTER METAL-BINDING PROTEIN"/>
    <property type="match status" value="1"/>
</dbReference>
<keyword evidence="12 15" id="KW-0472">Membrane</keyword>
<dbReference type="Pfam" id="PF00950">
    <property type="entry name" value="ABC-3"/>
    <property type="match status" value="1"/>
</dbReference>
<feature type="transmembrane region" description="Helical" evidence="15">
    <location>
        <begin position="128"/>
        <end position="148"/>
    </location>
</feature>
<keyword evidence="11" id="KW-0406">Ion transport</keyword>
<keyword evidence="8" id="KW-0862">Zinc</keyword>
<feature type="transmembrane region" description="Helical" evidence="15">
    <location>
        <begin position="41"/>
        <end position="74"/>
    </location>
</feature>
<feature type="transmembrane region" description="Helical" evidence="15">
    <location>
        <begin position="94"/>
        <end position="116"/>
    </location>
</feature>
<keyword evidence="17" id="KW-1185">Reference proteome</keyword>
<evidence type="ECO:0000256" key="3">
    <source>
        <dbReference type="ARBA" id="ARBA00008034"/>
    </source>
</evidence>
<dbReference type="KEGG" id="acru:HHL28_17875"/>
<evidence type="ECO:0000256" key="5">
    <source>
        <dbReference type="ARBA" id="ARBA00022475"/>
    </source>
</evidence>
<evidence type="ECO:0000256" key="11">
    <source>
        <dbReference type="ARBA" id="ARBA00023065"/>
    </source>
</evidence>
<evidence type="ECO:0000256" key="8">
    <source>
        <dbReference type="ARBA" id="ARBA00022833"/>
    </source>
</evidence>
<evidence type="ECO:0000256" key="2">
    <source>
        <dbReference type="ARBA" id="ARBA00004429"/>
    </source>
</evidence>
<evidence type="ECO:0000256" key="7">
    <source>
        <dbReference type="ARBA" id="ARBA00022692"/>
    </source>
</evidence>
<organism evidence="16 17">
    <name type="scientific">Aerophototrophica crusticola</name>
    <dbReference type="NCBI Taxonomy" id="1709002"/>
    <lineage>
        <taxon>Bacteria</taxon>
        <taxon>Pseudomonadati</taxon>
        <taxon>Pseudomonadota</taxon>
        <taxon>Alphaproteobacteria</taxon>
        <taxon>Rhodospirillales</taxon>
        <taxon>Rhodospirillaceae</taxon>
        <taxon>Aerophototrophica</taxon>
    </lineage>
</organism>
<feature type="transmembrane region" description="Helical" evidence="15">
    <location>
        <begin position="168"/>
        <end position="201"/>
    </location>
</feature>
<evidence type="ECO:0000256" key="9">
    <source>
        <dbReference type="ARBA" id="ARBA00022906"/>
    </source>
</evidence>
<dbReference type="GO" id="GO:0006829">
    <property type="term" value="P:zinc ion transport"/>
    <property type="evidence" value="ECO:0007669"/>
    <property type="project" value="UniProtKB-KW"/>
</dbReference>
<evidence type="ECO:0000256" key="1">
    <source>
        <dbReference type="ARBA" id="ARBA00002313"/>
    </source>
</evidence>
<dbReference type="FunFam" id="1.10.3470.10:FF:000002">
    <property type="entry name" value="Zinc ABC transporter permease subunit ZnuB"/>
    <property type="match status" value="1"/>
</dbReference>
<sequence length="263" mass="27346">MDEFLVRALVGGIGLALLAGPLGCVVVWRRMAYFGDTLAHSALLGVALGFLLGIGLNIGVVAVCAGIAVLLTFLQEQRKLASDTLLGIVSHSTLSLGLVALALMESLRVDILAYLFGDILAVTPADLAWIWGGGVIVLAGLALVWRRLLAMTVDEDLARVEGVPVRWIRLSFMLLIAATIALAMKIVGILLVTSLLVVPAATARRFAPNPEVMAALAAGFGAMAVLLGLGLSLQADLPTGPAIVLSAAGMFALSHLVPLRRTA</sequence>
<comment type="function">
    <text evidence="1">Involved in the high-affinity zinc uptake transport system.</text>
</comment>